<feature type="region of interest" description="Disordered" evidence="4">
    <location>
        <begin position="475"/>
        <end position="503"/>
    </location>
</feature>
<dbReference type="EMBL" id="OZ034819">
    <property type="protein sequence ID" value="CAL1397815.1"/>
    <property type="molecule type" value="Genomic_DNA"/>
</dbReference>
<evidence type="ECO:0000313" key="6">
    <source>
        <dbReference type="EMBL" id="CAL1397815.1"/>
    </source>
</evidence>
<keyword evidence="7" id="KW-1185">Reference proteome</keyword>
<dbReference type="SUPFAM" id="SSF57903">
    <property type="entry name" value="FYVE/PHD zinc finger"/>
    <property type="match status" value="1"/>
</dbReference>
<proteinExistence type="predicted"/>
<feature type="compositionally biased region" description="Polar residues" evidence="4">
    <location>
        <begin position="344"/>
        <end position="356"/>
    </location>
</feature>
<feature type="region of interest" description="Disordered" evidence="4">
    <location>
        <begin position="414"/>
        <end position="463"/>
    </location>
</feature>
<keyword evidence="2" id="KW-0863">Zinc-finger</keyword>
<dbReference type="Proteomes" id="UP001497516">
    <property type="component" value="Chromosome 6"/>
</dbReference>
<evidence type="ECO:0000259" key="5">
    <source>
        <dbReference type="SMART" id="SM00249"/>
    </source>
</evidence>
<feature type="compositionally biased region" description="Polar residues" evidence="4">
    <location>
        <begin position="366"/>
        <end position="387"/>
    </location>
</feature>
<evidence type="ECO:0000256" key="2">
    <source>
        <dbReference type="ARBA" id="ARBA00022771"/>
    </source>
</evidence>
<name>A0AAV2FHU2_9ROSI</name>
<dbReference type="SMART" id="SM00249">
    <property type="entry name" value="PHD"/>
    <property type="match status" value="1"/>
</dbReference>
<evidence type="ECO:0000256" key="1">
    <source>
        <dbReference type="ARBA" id="ARBA00022723"/>
    </source>
</evidence>
<dbReference type="CDD" id="cd15489">
    <property type="entry name" value="PHD_SF"/>
    <property type="match status" value="1"/>
</dbReference>
<dbReference type="GO" id="GO:0008270">
    <property type="term" value="F:zinc ion binding"/>
    <property type="evidence" value="ECO:0007669"/>
    <property type="project" value="UniProtKB-KW"/>
</dbReference>
<gene>
    <name evidence="6" type="ORF">LTRI10_LOCUS38085</name>
</gene>
<dbReference type="AlphaFoldDB" id="A0AAV2FHU2"/>
<feature type="compositionally biased region" description="Basic and acidic residues" evidence="4">
    <location>
        <begin position="443"/>
        <end position="453"/>
    </location>
</feature>
<dbReference type="InterPro" id="IPR011011">
    <property type="entry name" value="Znf_FYVE_PHD"/>
</dbReference>
<accession>A0AAV2FHU2</accession>
<feature type="compositionally biased region" description="Polar residues" evidence="4">
    <location>
        <begin position="269"/>
        <end position="283"/>
    </location>
</feature>
<organism evidence="6 7">
    <name type="scientific">Linum trigynum</name>
    <dbReference type="NCBI Taxonomy" id="586398"/>
    <lineage>
        <taxon>Eukaryota</taxon>
        <taxon>Viridiplantae</taxon>
        <taxon>Streptophyta</taxon>
        <taxon>Embryophyta</taxon>
        <taxon>Tracheophyta</taxon>
        <taxon>Spermatophyta</taxon>
        <taxon>Magnoliopsida</taxon>
        <taxon>eudicotyledons</taxon>
        <taxon>Gunneridae</taxon>
        <taxon>Pentapetalae</taxon>
        <taxon>rosids</taxon>
        <taxon>fabids</taxon>
        <taxon>Malpighiales</taxon>
        <taxon>Linaceae</taxon>
        <taxon>Linum</taxon>
    </lineage>
</organism>
<evidence type="ECO:0000313" key="7">
    <source>
        <dbReference type="Proteomes" id="UP001497516"/>
    </source>
</evidence>
<feature type="domain" description="Zinc finger PHD-type" evidence="5">
    <location>
        <begin position="591"/>
        <end position="637"/>
    </location>
</feature>
<reference evidence="6 7" key="1">
    <citation type="submission" date="2024-04" db="EMBL/GenBank/DDBJ databases">
        <authorList>
            <person name="Fracassetti M."/>
        </authorList>
    </citation>
    <scope>NUCLEOTIDE SEQUENCE [LARGE SCALE GENOMIC DNA]</scope>
</reference>
<feature type="compositionally biased region" description="Polar residues" evidence="4">
    <location>
        <begin position="309"/>
        <end position="321"/>
    </location>
</feature>
<feature type="compositionally biased region" description="Basic and acidic residues" evidence="4">
    <location>
        <begin position="551"/>
        <end position="560"/>
    </location>
</feature>
<keyword evidence="3" id="KW-0862">Zinc</keyword>
<dbReference type="PANTHER" id="PTHR47863">
    <property type="entry name" value="RING/FYVE/PHD ZINC FINGER SUPERFAMILY PROTEIN"/>
    <property type="match status" value="1"/>
</dbReference>
<feature type="region of interest" description="Disordered" evidence="4">
    <location>
        <begin position="21"/>
        <end position="50"/>
    </location>
</feature>
<feature type="compositionally biased region" description="Polar residues" evidence="4">
    <location>
        <begin position="538"/>
        <end position="550"/>
    </location>
</feature>
<feature type="compositionally biased region" description="Polar residues" evidence="4">
    <location>
        <begin position="427"/>
        <end position="439"/>
    </location>
</feature>
<protein>
    <recommendedName>
        <fullName evidence="5">Zinc finger PHD-type domain-containing protein</fullName>
    </recommendedName>
</protein>
<evidence type="ECO:0000256" key="4">
    <source>
        <dbReference type="SAM" id="MobiDB-lite"/>
    </source>
</evidence>
<evidence type="ECO:0000256" key="3">
    <source>
        <dbReference type="ARBA" id="ARBA00022833"/>
    </source>
</evidence>
<feature type="region of interest" description="Disordered" evidence="4">
    <location>
        <begin position="521"/>
        <end position="560"/>
    </location>
</feature>
<keyword evidence="1" id="KW-0479">Metal-binding</keyword>
<dbReference type="InterPro" id="IPR013083">
    <property type="entry name" value="Znf_RING/FYVE/PHD"/>
</dbReference>
<feature type="region of interest" description="Disordered" evidence="4">
    <location>
        <begin position="269"/>
        <end position="387"/>
    </location>
</feature>
<dbReference type="PANTHER" id="PTHR47863:SF4">
    <property type="entry name" value="RING_FYVE_PHD ZINC FINGER SUPERFAMILY PROTEIN"/>
    <property type="match status" value="1"/>
</dbReference>
<dbReference type="InterPro" id="IPR001965">
    <property type="entry name" value="Znf_PHD"/>
</dbReference>
<sequence>MYLKWIHFKIVTLSLRKFPFKHRQGRGKPNSKPPPSATRRRLAPPVESSSSANIPNGLFLSFKLIMAEDIPEAAEVWRWVIEYLPSVKEFDRQLLEELVESVPDVVRKSAEEMLQSPLPAKCTLELLKEKILGGFISDEYSKRWCGVVPDSMESDSVLPMECSGAQINQRLSTDEAGDKSQGSDSIEDDVVLVDISGANAGVEVQNDLQQSTAAETVHSAGTSFANRDGRVKLDGKKSVRDDDRDGSVHIEGSEWFRIVSNHLMKNYNASSSEDVPNSKQSSGAVVENPLVNCDGNRNELVKSGGNKPIETSHSGSSTYVKSSAARANDKQPSSDGGDRPLQNGVKNHQQVKSGGNYTLVEENHDGSLSTRSSNNPLSNGDVQNGKQPSAAALEHPLVNGDGNRDRPIQHLTVSSISVKTSDARAVNSANNSKQPSGSTGIERPSKKSDKNPEQLKSGGYGTIEKNRIGFISMKNSDKAAPSNDGDIQNRQQPLGPAVGHHHPLVSGDINNAKLLKSAHKKPIQMPRQVGSPSDPGAHTNQVQNHQQPSHMETEKDKRNERLNRKRKVNDFLENHQLLPAPGIAGPTDLNLCVKCHQIGAVLVCATAGCPMMLHKSCLGFNVEEGGGEGSFHCPLCSYSRAVAELREAQRRVALTRKDLSGFVVGMQL</sequence>
<dbReference type="Gene3D" id="3.30.40.10">
    <property type="entry name" value="Zinc/RING finger domain, C3HC4 (zinc finger)"/>
    <property type="match status" value="1"/>
</dbReference>